<dbReference type="GO" id="GO:0005829">
    <property type="term" value="C:cytosol"/>
    <property type="evidence" value="ECO:0007669"/>
    <property type="project" value="TreeGrafter"/>
</dbReference>
<dbReference type="EC" id="2.7.4.26" evidence="2"/>
<comment type="catalytic activity">
    <reaction evidence="9">
        <text>isopentenyl phosphate + ATP = isopentenyl diphosphate + ADP</text>
        <dbReference type="Rhea" id="RHEA:33963"/>
        <dbReference type="ChEBI" id="CHEBI:30616"/>
        <dbReference type="ChEBI" id="CHEBI:65078"/>
        <dbReference type="ChEBI" id="CHEBI:128769"/>
        <dbReference type="ChEBI" id="CHEBI:456216"/>
        <dbReference type="EC" id="2.7.4.26"/>
    </reaction>
</comment>
<evidence type="ECO:0000256" key="10">
    <source>
        <dbReference type="PIRSR" id="PIRSR016496-1"/>
    </source>
</evidence>
<dbReference type="Pfam" id="PF00696">
    <property type="entry name" value="AA_kinase"/>
    <property type="match status" value="1"/>
</dbReference>
<feature type="binding site" evidence="10">
    <location>
        <position position="49"/>
    </location>
    <ligand>
        <name>substrate</name>
    </ligand>
</feature>
<dbReference type="Proteomes" id="UP000594121">
    <property type="component" value="Chromosome"/>
</dbReference>
<organism evidence="13 14">
    <name type="scientific">Infirmifilum lucidum</name>
    <dbReference type="NCBI Taxonomy" id="2776706"/>
    <lineage>
        <taxon>Archaea</taxon>
        <taxon>Thermoproteota</taxon>
        <taxon>Thermoprotei</taxon>
        <taxon>Thermofilales</taxon>
        <taxon>Thermofilaceae</taxon>
        <taxon>Infirmifilum</taxon>
    </lineage>
</organism>
<evidence type="ECO:0000256" key="6">
    <source>
        <dbReference type="ARBA" id="ARBA00022777"/>
    </source>
</evidence>
<dbReference type="GO" id="GO:0016301">
    <property type="term" value="F:kinase activity"/>
    <property type="evidence" value="ECO:0007669"/>
    <property type="project" value="UniProtKB-KW"/>
</dbReference>
<comment type="similarity">
    <text evidence="1">Belongs to the isopentenyl phosphate kinase family.</text>
</comment>
<dbReference type="RefSeq" id="WP_192818035.1">
    <property type="nucleotide sequence ID" value="NZ_CP062310.1"/>
</dbReference>
<keyword evidence="6 13" id="KW-0418">Kinase</keyword>
<keyword evidence="4" id="KW-0808">Transferase</keyword>
<evidence type="ECO:0000313" key="13">
    <source>
        <dbReference type="EMBL" id="QOJ78062.1"/>
    </source>
</evidence>
<evidence type="ECO:0000256" key="7">
    <source>
        <dbReference type="ARBA" id="ARBA00022840"/>
    </source>
</evidence>
<evidence type="ECO:0000256" key="2">
    <source>
        <dbReference type="ARBA" id="ARBA00012908"/>
    </source>
</evidence>
<dbReference type="InParanoid" id="A0A7L9FFA5"/>
<dbReference type="InterPro" id="IPR001048">
    <property type="entry name" value="Asp/Glu/Uridylate_kinase"/>
</dbReference>
<dbReference type="SUPFAM" id="SSF53633">
    <property type="entry name" value="Carbamate kinase-like"/>
    <property type="match status" value="1"/>
</dbReference>
<dbReference type="AlphaFoldDB" id="A0A7L9FFA5"/>
<evidence type="ECO:0000259" key="12">
    <source>
        <dbReference type="Pfam" id="PF00696"/>
    </source>
</evidence>
<dbReference type="NCBIfam" id="NF040647">
    <property type="entry name" value="IPPK_Arch"/>
    <property type="match status" value="1"/>
</dbReference>
<feature type="binding site" evidence="10">
    <location>
        <position position="153"/>
    </location>
    <ligand>
        <name>substrate</name>
    </ligand>
</feature>
<keyword evidence="7 10" id="KW-0067">ATP-binding</keyword>
<feature type="binding site" evidence="10">
    <location>
        <begin position="6"/>
        <end position="10"/>
    </location>
    <ligand>
        <name>ATP</name>
        <dbReference type="ChEBI" id="CHEBI:30616"/>
    </ligand>
</feature>
<feature type="binding site" evidence="10">
    <location>
        <position position="217"/>
    </location>
    <ligand>
        <name>ATP</name>
        <dbReference type="ChEBI" id="CHEBI:30616"/>
    </ligand>
</feature>
<dbReference type="KEGG" id="thel:IG193_04520"/>
<dbReference type="GO" id="GO:0102043">
    <property type="term" value="F:isopentenyl phosphate kinase activity"/>
    <property type="evidence" value="ECO:0007669"/>
    <property type="project" value="UniProtKB-EC"/>
</dbReference>
<evidence type="ECO:0000256" key="1">
    <source>
        <dbReference type="ARBA" id="ARBA00010540"/>
    </source>
</evidence>
<dbReference type="InterPro" id="IPR024192">
    <property type="entry name" value="Fosfomycin_R_FomA-type"/>
</dbReference>
<evidence type="ECO:0000256" key="4">
    <source>
        <dbReference type="ARBA" id="ARBA00022679"/>
    </source>
</evidence>
<evidence type="ECO:0000256" key="3">
    <source>
        <dbReference type="ARBA" id="ARBA00017267"/>
    </source>
</evidence>
<proteinExistence type="inferred from homology"/>
<accession>A0A7L9FFA5</accession>
<dbReference type="PANTHER" id="PTHR43654">
    <property type="entry name" value="GLUTAMATE 5-KINASE"/>
    <property type="match status" value="1"/>
</dbReference>
<keyword evidence="5 10" id="KW-0547">Nucleotide-binding</keyword>
<dbReference type="GO" id="GO:0005524">
    <property type="term" value="F:ATP binding"/>
    <property type="evidence" value="ECO:0007669"/>
    <property type="project" value="UniProtKB-KW"/>
</dbReference>
<reference evidence="13 14" key="1">
    <citation type="submission" date="2020-10" db="EMBL/GenBank/DDBJ databases">
        <title>Thermofilum lucidum 3507LT sp. nov. a novel member of Thermofilaceae family isolated from Chile hot spring, and proposal of description order Thermofilales.</title>
        <authorList>
            <person name="Zayulina K.S."/>
            <person name="Elcheninov A.G."/>
            <person name="Toshchakov S.V."/>
            <person name="Kublanov I.V."/>
        </authorList>
    </citation>
    <scope>NUCLEOTIDE SEQUENCE [LARGE SCALE GENOMIC DNA]</scope>
    <source>
        <strain evidence="13 14">3507LT</strain>
    </source>
</reference>
<dbReference type="GeneID" id="59149134"/>
<evidence type="ECO:0000313" key="14">
    <source>
        <dbReference type="Proteomes" id="UP000594121"/>
    </source>
</evidence>
<name>A0A7L9FFA5_9CREN</name>
<dbReference type="EMBL" id="CP062310">
    <property type="protein sequence ID" value="QOJ78062.1"/>
    <property type="molecule type" value="Genomic_DNA"/>
</dbReference>
<protein>
    <recommendedName>
        <fullName evidence="3">Isopentenyl phosphate kinase</fullName>
        <ecNumber evidence="2">2.7.4.26</ecNumber>
    </recommendedName>
</protein>
<keyword evidence="14" id="KW-1185">Reference proteome</keyword>
<feature type="site" description="Transition state stabilizer" evidence="11">
    <location>
        <position position="15"/>
    </location>
</feature>
<gene>
    <name evidence="13" type="ORF">IG193_04520</name>
</gene>
<dbReference type="FunCoup" id="A0A7L9FFA5">
    <property type="interactions" value="16"/>
</dbReference>
<evidence type="ECO:0000256" key="11">
    <source>
        <dbReference type="PIRSR" id="PIRSR016496-2"/>
    </source>
</evidence>
<evidence type="ECO:0000256" key="9">
    <source>
        <dbReference type="ARBA" id="ARBA00049063"/>
    </source>
</evidence>
<evidence type="ECO:0000256" key="5">
    <source>
        <dbReference type="ARBA" id="ARBA00022741"/>
    </source>
</evidence>
<keyword evidence="8" id="KW-0414">Isoprene biosynthesis</keyword>
<dbReference type="PIRSF" id="PIRSF016496">
    <property type="entry name" value="Kin_FomA"/>
    <property type="match status" value="1"/>
</dbReference>
<dbReference type="GO" id="GO:0016114">
    <property type="term" value="P:terpenoid biosynthetic process"/>
    <property type="evidence" value="ECO:0007669"/>
    <property type="project" value="TreeGrafter"/>
</dbReference>
<dbReference type="CDD" id="cd04241">
    <property type="entry name" value="AAK_FomA-like"/>
    <property type="match status" value="1"/>
</dbReference>
<dbReference type="InterPro" id="IPR036393">
    <property type="entry name" value="AceGlu_kinase-like_sf"/>
</dbReference>
<dbReference type="Gene3D" id="3.40.1160.10">
    <property type="entry name" value="Acetylglutamate kinase-like"/>
    <property type="match status" value="1"/>
</dbReference>
<feature type="binding site" evidence="10">
    <location>
        <position position="54"/>
    </location>
    <ligand>
        <name>substrate</name>
    </ligand>
</feature>
<feature type="binding site" evidence="10">
    <location>
        <position position="50"/>
    </location>
    <ligand>
        <name>substrate</name>
    </ligand>
</feature>
<sequence length="256" mass="28050">MLAVIKLGGSVVTEKTRPYTLREDNINLFADKTRQLYNENIEVVIVHGGGSFGHPTAAKYSLGSSEFSRIKAYGFAETRYWMSYLNLKIIEELLSRGVPAISVQTSAIAQTRNRQLHRFNTEVVNAFLERMLVPVLYGDAVIDVTYGVAILSGDDIAAYLAQELRADVLVYLIGSGGVYDRPPGRPDARLLREIRPSGALPQTSESALDVTGGLRHKLSCAFSAARSGVRVAIGGLTYLREMVLGQDAPYTRVLPE</sequence>
<feature type="domain" description="Aspartate/glutamate/uridylate kinase" evidence="12">
    <location>
        <begin position="1"/>
        <end position="233"/>
    </location>
</feature>
<evidence type="ECO:0000256" key="8">
    <source>
        <dbReference type="ARBA" id="ARBA00023229"/>
    </source>
</evidence>
<dbReference type="PANTHER" id="PTHR43654:SF1">
    <property type="entry name" value="ISOPENTENYL PHOSPHATE KINASE"/>
    <property type="match status" value="1"/>
</dbReference>
<feature type="binding site" evidence="10">
    <location>
        <position position="213"/>
    </location>
    <ligand>
        <name>ATP</name>
        <dbReference type="ChEBI" id="CHEBI:30616"/>
    </ligand>
</feature>